<keyword evidence="2" id="KW-1185">Reference proteome</keyword>
<dbReference type="AlphaFoldDB" id="A0ABD2ND10"/>
<comment type="caution">
    <text evidence="1">The sequence shown here is derived from an EMBL/GenBank/DDBJ whole genome shotgun (WGS) entry which is preliminary data.</text>
</comment>
<evidence type="ECO:0000313" key="2">
    <source>
        <dbReference type="Proteomes" id="UP001516400"/>
    </source>
</evidence>
<organism evidence="1 2">
    <name type="scientific">Cryptolaemus montrouzieri</name>
    <dbReference type="NCBI Taxonomy" id="559131"/>
    <lineage>
        <taxon>Eukaryota</taxon>
        <taxon>Metazoa</taxon>
        <taxon>Ecdysozoa</taxon>
        <taxon>Arthropoda</taxon>
        <taxon>Hexapoda</taxon>
        <taxon>Insecta</taxon>
        <taxon>Pterygota</taxon>
        <taxon>Neoptera</taxon>
        <taxon>Endopterygota</taxon>
        <taxon>Coleoptera</taxon>
        <taxon>Polyphaga</taxon>
        <taxon>Cucujiformia</taxon>
        <taxon>Coccinelloidea</taxon>
        <taxon>Coccinellidae</taxon>
        <taxon>Scymninae</taxon>
        <taxon>Scymnini</taxon>
        <taxon>Cryptolaemus</taxon>
    </lineage>
</organism>
<proteinExistence type="predicted"/>
<accession>A0ABD2ND10</accession>
<evidence type="ECO:0000313" key="1">
    <source>
        <dbReference type="EMBL" id="KAL3276372.1"/>
    </source>
</evidence>
<dbReference type="EMBL" id="JABFTP020000103">
    <property type="protein sequence ID" value="KAL3276372.1"/>
    <property type="molecule type" value="Genomic_DNA"/>
</dbReference>
<protein>
    <submittedName>
        <fullName evidence="1">Uncharacterized protein</fullName>
    </submittedName>
</protein>
<gene>
    <name evidence="1" type="ORF">HHI36_011756</name>
</gene>
<dbReference type="Proteomes" id="UP001516400">
    <property type="component" value="Unassembled WGS sequence"/>
</dbReference>
<sequence length="102" mass="12134">MNTGYECNFLWLYPDSLIVYIKNLPNKLQLVSRLENLILLGYMLQSKYKKLTIDKRKHTNHETKMLHLRQGLYIAFPHSLQDSDRSYTYENAGIQPYILTPR</sequence>
<reference evidence="1 2" key="1">
    <citation type="journal article" date="2021" name="BMC Biol.">
        <title>Horizontally acquired antibacterial genes associated with adaptive radiation of ladybird beetles.</title>
        <authorList>
            <person name="Li H.S."/>
            <person name="Tang X.F."/>
            <person name="Huang Y.H."/>
            <person name="Xu Z.Y."/>
            <person name="Chen M.L."/>
            <person name="Du X.Y."/>
            <person name="Qiu B.Y."/>
            <person name="Chen P.T."/>
            <person name="Zhang W."/>
            <person name="Slipinski A."/>
            <person name="Escalona H.E."/>
            <person name="Waterhouse R.M."/>
            <person name="Zwick A."/>
            <person name="Pang H."/>
        </authorList>
    </citation>
    <scope>NUCLEOTIDE SEQUENCE [LARGE SCALE GENOMIC DNA]</scope>
    <source>
        <strain evidence="1">SYSU2018</strain>
    </source>
</reference>
<name>A0ABD2ND10_9CUCU</name>